<dbReference type="Proteomes" id="UP001333110">
    <property type="component" value="Unassembled WGS sequence"/>
</dbReference>
<evidence type="ECO:0000256" key="1">
    <source>
        <dbReference type="ARBA" id="ARBA00022741"/>
    </source>
</evidence>
<keyword evidence="7" id="KW-1185">Reference proteome</keyword>
<evidence type="ECO:0000313" key="7">
    <source>
        <dbReference type="Proteomes" id="UP001333110"/>
    </source>
</evidence>
<keyword evidence="2" id="KW-0067">ATP-binding</keyword>
<protein>
    <recommendedName>
        <fullName evidence="5">Guanylate cyclase domain-containing protein</fullName>
    </recommendedName>
</protein>
<evidence type="ECO:0000313" key="6">
    <source>
        <dbReference type="EMBL" id="KAK4809474.1"/>
    </source>
</evidence>
<evidence type="ECO:0000259" key="5">
    <source>
        <dbReference type="PROSITE" id="PS50125"/>
    </source>
</evidence>
<keyword evidence="1" id="KW-0547">Nucleotide-binding</keyword>
<accession>A0AAN7MN40</accession>
<dbReference type="GO" id="GO:0005524">
    <property type="term" value="F:ATP binding"/>
    <property type="evidence" value="ECO:0007669"/>
    <property type="project" value="UniProtKB-KW"/>
</dbReference>
<keyword evidence="3" id="KW-0456">Lyase</keyword>
<evidence type="ECO:0000256" key="4">
    <source>
        <dbReference type="SAM" id="MobiDB-lite"/>
    </source>
</evidence>
<gene>
    <name evidence="6" type="ORF">QYF61_014786</name>
</gene>
<dbReference type="SUPFAM" id="SSF55073">
    <property type="entry name" value="Nucleotide cyclase"/>
    <property type="match status" value="2"/>
</dbReference>
<dbReference type="GO" id="GO:0005737">
    <property type="term" value="C:cytoplasm"/>
    <property type="evidence" value="ECO:0007669"/>
    <property type="project" value="TreeGrafter"/>
</dbReference>
<feature type="domain" description="Guanylate cyclase" evidence="5">
    <location>
        <begin position="42"/>
        <end position="164"/>
    </location>
</feature>
<feature type="region of interest" description="Disordered" evidence="4">
    <location>
        <begin position="940"/>
        <end position="968"/>
    </location>
</feature>
<reference evidence="6 7" key="1">
    <citation type="journal article" date="2023" name="J. Hered.">
        <title>Chromosome-level genome of the wood stork (Mycteria americana) provides insight into avian chromosome evolution.</title>
        <authorList>
            <person name="Flamio R. Jr."/>
            <person name="Ramstad K.M."/>
        </authorList>
    </citation>
    <scope>NUCLEOTIDE SEQUENCE [LARGE SCALE GENOMIC DNA]</scope>
    <source>
        <strain evidence="6">JAX WOST 10</strain>
    </source>
</reference>
<proteinExistence type="predicted"/>
<dbReference type="PANTHER" id="PTHR16305:SF28">
    <property type="entry name" value="GUANYLATE CYCLASE DOMAIN-CONTAINING PROTEIN"/>
    <property type="match status" value="1"/>
</dbReference>
<dbReference type="PROSITE" id="PS50125">
    <property type="entry name" value="GUANYLATE_CYCLASE_2"/>
    <property type="match status" value="2"/>
</dbReference>
<dbReference type="EMBL" id="JAUNZN010000021">
    <property type="protein sequence ID" value="KAK4809474.1"/>
    <property type="molecule type" value="Genomic_DNA"/>
</dbReference>
<dbReference type="GO" id="GO:0035556">
    <property type="term" value="P:intracellular signal transduction"/>
    <property type="evidence" value="ECO:0007669"/>
    <property type="project" value="InterPro"/>
</dbReference>
<feature type="domain" description="Guanylate cyclase" evidence="5">
    <location>
        <begin position="282"/>
        <end position="418"/>
    </location>
</feature>
<dbReference type="FunFam" id="3.30.70.1230:FF:000021">
    <property type="entry name" value="Adenylate cyclase type 10"/>
    <property type="match status" value="1"/>
</dbReference>
<dbReference type="InterPro" id="IPR029787">
    <property type="entry name" value="Nucleotide_cyclase"/>
</dbReference>
<dbReference type="Gene3D" id="3.30.70.1230">
    <property type="entry name" value="Nucleotide cyclase"/>
    <property type="match status" value="2"/>
</dbReference>
<dbReference type="Pfam" id="PF00211">
    <property type="entry name" value="Guanylate_cyc"/>
    <property type="match status" value="2"/>
</dbReference>
<evidence type="ECO:0000256" key="2">
    <source>
        <dbReference type="ARBA" id="ARBA00022840"/>
    </source>
</evidence>
<dbReference type="CDD" id="cd07302">
    <property type="entry name" value="CHD"/>
    <property type="match status" value="2"/>
</dbReference>
<name>A0AAN7MN40_MYCAM</name>
<dbReference type="GO" id="GO:0009190">
    <property type="term" value="P:cyclic nucleotide biosynthetic process"/>
    <property type="evidence" value="ECO:0007669"/>
    <property type="project" value="InterPro"/>
</dbReference>
<dbReference type="FunFam" id="3.30.70.1230:FF:000017">
    <property type="entry name" value="Adenylate cyclase type 10"/>
    <property type="match status" value="1"/>
</dbReference>
<dbReference type="InterPro" id="IPR001054">
    <property type="entry name" value="A/G_cyclase"/>
</dbReference>
<dbReference type="PANTHER" id="PTHR16305">
    <property type="entry name" value="TESTICULAR SOLUBLE ADENYLYL CYCLASE"/>
    <property type="match status" value="1"/>
</dbReference>
<dbReference type="InterPro" id="IPR027417">
    <property type="entry name" value="P-loop_NTPase"/>
</dbReference>
<evidence type="ECO:0000256" key="3">
    <source>
        <dbReference type="ARBA" id="ARBA00023239"/>
    </source>
</evidence>
<organism evidence="6 7">
    <name type="scientific">Mycteria americana</name>
    <name type="common">Wood stork</name>
    <dbReference type="NCBI Taxonomy" id="33587"/>
    <lineage>
        <taxon>Eukaryota</taxon>
        <taxon>Metazoa</taxon>
        <taxon>Chordata</taxon>
        <taxon>Craniata</taxon>
        <taxon>Vertebrata</taxon>
        <taxon>Euteleostomi</taxon>
        <taxon>Archelosauria</taxon>
        <taxon>Archosauria</taxon>
        <taxon>Dinosauria</taxon>
        <taxon>Saurischia</taxon>
        <taxon>Theropoda</taxon>
        <taxon>Coelurosauria</taxon>
        <taxon>Aves</taxon>
        <taxon>Neognathae</taxon>
        <taxon>Neoaves</taxon>
        <taxon>Aequornithes</taxon>
        <taxon>Ciconiiformes</taxon>
        <taxon>Ciconiidae</taxon>
        <taxon>Mycteria</taxon>
    </lineage>
</organism>
<dbReference type="GO" id="GO:0004016">
    <property type="term" value="F:adenylate cyclase activity"/>
    <property type="evidence" value="ECO:0007669"/>
    <property type="project" value="TreeGrafter"/>
</dbReference>
<comment type="caution">
    <text evidence="6">The sequence shown here is derived from an EMBL/GenBank/DDBJ whole genome shotgun (WGS) entry which is preliminary data.</text>
</comment>
<dbReference type="SUPFAM" id="SSF52540">
    <property type="entry name" value="P-loop containing nucleoside triphosphate hydrolases"/>
    <property type="match status" value="1"/>
</dbReference>
<sequence length="1321" mass="145848">MASAGERKYHYSDLGKAAAFLPSLLLQDSLRSNKPIHGVHGVLLFADISGFTALTEKFIQRSGTDRGTDELAQTLNCYLRDILEEMLIFGGDILKFAGDAVLVLWRALPQELAETISLVLQCSWRIQKKYGSRDTPVGQKVQLKIGISAGPMNLMTVGDGRQQYFWVCGWALGAVCEAEQLANAGEVVLSATTWEVCEQHQLRIKHLAGKRAVKVTGMDRMAWSERQDASHKLVRRPVSQRLEREGAMRSALLLPSDPSVEEVLRKYIPGAALRKFDDRVPLDLFSELRPVTILFVQLHFAADTGPACLCTMLDNAIRMMLEILCPHKGEINKVLLFDKGCTFLCVFGLTGEKLPYKSLHALQSALQIFDSCSTMLKKIEAVSVAVTSGTVFCGVTGHPVRHEYTVIGQKVNLAARMMVHYPGLVSCDAATYAASQLPPYYFKELPERKMKGLSHPGTVYQYVGITEKSTPQQLVFLFVVTGREKEVDLFVSCLKAYEDLGEGHILAFEGTVGSGKSHLLTELAYLGQAAGHRVVAVELLEVNVRQSFSAIRTLMARALGLQDCELCSDRQRMLQTKLRGTIEESSYCLLNDIFLVEVRARGLSGPGEGLLLSFSGSDVFPVSDEVREMCETQRKTELHTTLAKVLEKTLEKPLDSPQNNLLFFQTIGGEFGIFVIDNAHFIDSASWSIMSPVLRNVSLFMVVSLAPGYARTESFWKAAAGSTRSQKITCLHLDKLKPSAVVQKACQDLGVDTISRDLARFLIQRSSGIPYYCEELLRCLRCNNMLLFRTRRHGEKVEDNWESLITSAVEASPLAATSSSGAGNEGRVCFIRPDANLESAVLPATLKGLVAYDSNRSGATLKMPPLGCDCPAEIVLAQLDRIKLLKQMVLKFAAVIGPVFTTQLLSHILPAGIRHKMNCLLDMLVRDNILKWLKNPEVPEDVQGPPKGPATSLQAESGVGRPSPSKKTVERQSGVLAFCVLLLREAAYELWPKSQRVALHRKCAAFLERYAHKCKSCSQGDFVAFHRFAVPSTQDGGSCQAPADQDDSRSWEALVLAGEELKRDRTHAAEGMLCTMLRSPGSPGGQGCVLGIGVAWRFLARSEQTTELPSKTDGKHNGARSCECKAIVESVLVPLARHYTAMGDAARAFYYLLECAAAYLHVSNSYMALVKLNEAEVLRNSVEEKANVIARFEEATFFSLKGEVCCHLGRMKLAKKMIREALSLLKRQFPWTSVGAFVESQAEELQCAAYVARRASSLPQEARKKRLAWLLRQSCCLSLLEHLFSLEGTSSGRMFSRLAARMKANTDRAADCYQAAESRHR</sequence>